<feature type="region of interest" description="Disordered" evidence="1">
    <location>
        <begin position="30"/>
        <end position="136"/>
    </location>
</feature>
<keyword evidence="2" id="KW-0732">Signal</keyword>
<accession>A0A0C2ZNI5</accession>
<sequence length="136" mass="15303">MLVIALVIVNVLMSITVNCHARPVFSTNSPTPFNEELPHTPEFSEQQPDPPYEGLPPPHTPDLPHQHLDPYYTEEWPHLPDRWSPIPPDEEPNVGLLPLPDLWSSAPGDHAHEELPGMPDHWSPTPPEEHPAEEPP</sequence>
<dbReference type="EMBL" id="KN822160">
    <property type="protein sequence ID" value="KIM54162.1"/>
    <property type="molecule type" value="Genomic_DNA"/>
</dbReference>
<evidence type="ECO:0000313" key="3">
    <source>
        <dbReference type="EMBL" id="KIM54162.1"/>
    </source>
</evidence>
<feature type="compositionally biased region" description="Pro residues" evidence="1">
    <location>
        <begin position="48"/>
        <end position="61"/>
    </location>
</feature>
<evidence type="ECO:0000256" key="1">
    <source>
        <dbReference type="SAM" id="MobiDB-lite"/>
    </source>
</evidence>
<feature type="chain" id="PRO_5002160252" evidence="2">
    <location>
        <begin position="22"/>
        <end position="136"/>
    </location>
</feature>
<dbReference type="HOGENOM" id="CLU_1876645_0_0_1"/>
<feature type="compositionally biased region" description="Basic and acidic residues" evidence="1">
    <location>
        <begin position="127"/>
        <end position="136"/>
    </location>
</feature>
<gene>
    <name evidence="3" type="ORF">SCLCIDRAFT_31280</name>
</gene>
<feature type="signal peptide" evidence="2">
    <location>
        <begin position="1"/>
        <end position="21"/>
    </location>
</feature>
<dbReference type="AlphaFoldDB" id="A0A0C2ZNI5"/>
<dbReference type="Proteomes" id="UP000053989">
    <property type="component" value="Unassembled WGS sequence"/>
</dbReference>
<protein>
    <submittedName>
        <fullName evidence="3">Uncharacterized protein</fullName>
    </submittedName>
</protein>
<reference evidence="3 4" key="1">
    <citation type="submission" date="2014-04" db="EMBL/GenBank/DDBJ databases">
        <authorList>
            <consortium name="DOE Joint Genome Institute"/>
            <person name="Kuo A."/>
            <person name="Kohler A."/>
            <person name="Nagy L.G."/>
            <person name="Floudas D."/>
            <person name="Copeland A."/>
            <person name="Barry K.W."/>
            <person name="Cichocki N."/>
            <person name="Veneault-Fourrey C."/>
            <person name="LaButti K."/>
            <person name="Lindquist E.A."/>
            <person name="Lipzen A."/>
            <person name="Lundell T."/>
            <person name="Morin E."/>
            <person name="Murat C."/>
            <person name="Sun H."/>
            <person name="Tunlid A."/>
            <person name="Henrissat B."/>
            <person name="Grigoriev I.V."/>
            <person name="Hibbett D.S."/>
            <person name="Martin F."/>
            <person name="Nordberg H.P."/>
            <person name="Cantor M.N."/>
            <person name="Hua S.X."/>
        </authorList>
    </citation>
    <scope>NUCLEOTIDE SEQUENCE [LARGE SCALE GENOMIC DNA]</scope>
    <source>
        <strain evidence="3 4">Foug A</strain>
    </source>
</reference>
<evidence type="ECO:0000256" key="2">
    <source>
        <dbReference type="SAM" id="SignalP"/>
    </source>
</evidence>
<organism evidence="3 4">
    <name type="scientific">Scleroderma citrinum Foug A</name>
    <dbReference type="NCBI Taxonomy" id="1036808"/>
    <lineage>
        <taxon>Eukaryota</taxon>
        <taxon>Fungi</taxon>
        <taxon>Dikarya</taxon>
        <taxon>Basidiomycota</taxon>
        <taxon>Agaricomycotina</taxon>
        <taxon>Agaricomycetes</taxon>
        <taxon>Agaricomycetidae</taxon>
        <taxon>Boletales</taxon>
        <taxon>Sclerodermatineae</taxon>
        <taxon>Sclerodermataceae</taxon>
        <taxon>Scleroderma</taxon>
    </lineage>
</organism>
<evidence type="ECO:0000313" key="4">
    <source>
        <dbReference type="Proteomes" id="UP000053989"/>
    </source>
</evidence>
<proteinExistence type="predicted"/>
<dbReference type="InParanoid" id="A0A0C2ZNI5"/>
<reference evidence="4" key="2">
    <citation type="submission" date="2015-01" db="EMBL/GenBank/DDBJ databases">
        <title>Evolutionary Origins and Diversification of the Mycorrhizal Mutualists.</title>
        <authorList>
            <consortium name="DOE Joint Genome Institute"/>
            <consortium name="Mycorrhizal Genomics Consortium"/>
            <person name="Kohler A."/>
            <person name="Kuo A."/>
            <person name="Nagy L.G."/>
            <person name="Floudas D."/>
            <person name="Copeland A."/>
            <person name="Barry K.W."/>
            <person name="Cichocki N."/>
            <person name="Veneault-Fourrey C."/>
            <person name="LaButti K."/>
            <person name="Lindquist E.A."/>
            <person name="Lipzen A."/>
            <person name="Lundell T."/>
            <person name="Morin E."/>
            <person name="Murat C."/>
            <person name="Riley R."/>
            <person name="Ohm R."/>
            <person name="Sun H."/>
            <person name="Tunlid A."/>
            <person name="Henrissat B."/>
            <person name="Grigoriev I.V."/>
            <person name="Hibbett D.S."/>
            <person name="Martin F."/>
        </authorList>
    </citation>
    <scope>NUCLEOTIDE SEQUENCE [LARGE SCALE GENOMIC DNA]</scope>
    <source>
        <strain evidence="4">Foug A</strain>
    </source>
</reference>
<name>A0A0C2ZNI5_9AGAM</name>
<keyword evidence="4" id="KW-1185">Reference proteome</keyword>